<protein>
    <submittedName>
        <fullName evidence="2">Str. FM013</fullName>
    </submittedName>
</protein>
<gene>
    <name evidence="2" type="ORF">PCAMFM013_S003g000257</name>
</gene>
<evidence type="ECO:0000256" key="1">
    <source>
        <dbReference type="SAM" id="Phobius"/>
    </source>
</evidence>
<keyword evidence="1" id="KW-0472">Membrane</keyword>
<dbReference type="AlphaFoldDB" id="A0A0G4NZG9"/>
<dbReference type="STRING" id="1429867.A0A0G4NZG9"/>
<keyword evidence="1" id="KW-0812">Transmembrane</keyword>
<organism evidence="2 3">
    <name type="scientific">Penicillium camemberti (strain FM 013)</name>
    <dbReference type="NCBI Taxonomy" id="1429867"/>
    <lineage>
        <taxon>Eukaryota</taxon>
        <taxon>Fungi</taxon>
        <taxon>Dikarya</taxon>
        <taxon>Ascomycota</taxon>
        <taxon>Pezizomycotina</taxon>
        <taxon>Eurotiomycetes</taxon>
        <taxon>Eurotiomycetidae</taxon>
        <taxon>Eurotiales</taxon>
        <taxon>Aspergillaceae</taxon>
        <taxon>Penicillium</taxon>
    </lineage>
</organism>
<name>A0A0G4NZG9_PENC3</name>
<keyword evidence="1" id="KW-1133">Transmembrane helix</keyword>
<accession>A0A0G4NZG9</accession>
<feature type="transmembrane region" description="Helical" evidence="1">
    <location>
        <begin position="54"/>
        <end position="74"/>
    </location>
</feature>
<evidence type="ECO:0000313" key="3">
    <source>
        <dbReference type="Proteomes" id="UP000053732"/>
    </source>
</evidence>
<evidence type="ECO:0000313" key="2">
    <source>
        <dbReference type="EMBL" id="CRL19466.1"/>
    </source>
</evidence>
<reference evidence="2 3" key="1">
    <citation type="journal article" date="2014" name="Nat. Commun.">
        <title>Multiple recent horizontal transfers of a large genomic region in cheese making fungi.</title>
        <authorList>
            <person name="Cheeseman K."/>
            <person name="Ropars J."/>
            <person name="Renault P."/>
            <person name="Dupont J."/>
            <person name="Gouzy J."/>
            <person name="Branca A."/>
            <person name="Abraham A.L."/>
            <person name="Ceppi M."/>
            <person name="Conseiller E."/>
            <person name="Debuchy R."/>
            <person name="Malagnac F."/>
            <person name="Goarin A."/>
            <person name="Silar P."/>
            <person name="Lacoste S."/>
            <person name="Sallet E."/>
            <person name="Bensimon A."/>
            <person name="Giraud T."/>
            <person name="Brygoo Y."/>
        </authorList>
    </citation>
    <scope>NUCLEOTIDE SEQUENCE [LARGE SCALE GENOMIC DNA]</scope>
    <source>
        <strain evidence="3">FM 013</strain>
    </source>
</reference>
<dbReference type="Proteomes" id="UP000053732">
    <property type="component" value="Unassembled WGS sequence"/>
</dbReference>
<proteinExistence type="predicted"/>
<keyword evidence="3" id="KW-1185">Reference proteome</keyword>
<sequence>MLPDDDESVVTFDRRFGGRAGNNKTHCHTIIDAFRTMALQNWYRYLKIVWEMCCYEYLGIVFFGIVIAIQISFWA</sequence>
<dbReference type="EMBL" id="HG793136">
    <property type="protein sequence ID" value="CRL19466.1"/>
    <property type="molecule type" value="Genomic_DNA"/>
</dbReference>